<keyword evidence="2" id="KW-1185">Reference proteome</keyword>
<gene>
    <name evidence="1" type="ORF">GCM10009863_54590</name>
</gene>
<reference evidence="1 2" key="1">
    <citation type="journal article" date="2019" name="Int. J. Syst. Evol. Microbiol.">
        <title>The Global Catalogue of Microorganisms (GCM) 10K type strain sequencing project: providing services to taxonomists for standard genome sequencing and annotation.</title>
        <authorList>
            <consortium name="The Broad Institute Genomics Platform"/>
            <consortium name="The Broad Institute Genome Sequencing Center for Infectious Disease"/>
            <person name="Wu L."/>
            <person name="Ma J."/>
        </authorList>
    </citation>
    <scope>NUCLEOTIDE SEQUENCE [LARGE SCALE GENOMIC DNA]</scope>
    <source>
        <strain evidence="1 2">JCM 16373</strain>
    </source>
</reference>
<organism evidence="1 2">
    <name type="scientific">Streptomyces axinellae</name>
    <dbReference type="NCBI Taxonomy" id="552788"/>
    <lineage>
        <taxon>Bacteria</taxon>
        <taxon>Bacillati</taxon>
        <taxon>Actinomycetota</taxon>
        <taxon>Actinomycetes</taxon>
        <taxon>Kitasatosporales</taxon>
        <taxon>Streptomycetaceae</taxon>
        <taxon>Streptomyces</taxon>
    </lineage>
</organism>
<dbReference type="SUPFAM" id="SSF46785">
    <property type="entry name" value="Winged helix' DNA-binding domain"/>
    <property type="match status" value="1"/>
</dbReference>
<evidence type="ECO:0008006" key="3">
    <source>
        <dbReference type="Google" id="ProtNLM"/>
    </source>
</evidence>
<proteinExistence type="predicted"/>
<dbReference type="EMBL" id="BAAARJ010000020">
    <property type="protein sequence ID" value="GAA2631879.1"/>
    <property type="molecule type" value="Genomic_DNA"/>
</dbReference>
<accession>A0ABN3QPK5</accession>
<comment type="caution">
    <text evidence="1">The sequence shown here is derived from an EMBL/GenBank/DDBJ whole genome shotgun (WGS) entry which is preliminary data.</text>
</comment>
<dbReference type="RefSeq" id="WP_344569449.1">
    <property type="nucleotide sequence ID" value="NZ_BAAARJ010000020.1"/>
</dbReference>
<dbReference type="InterPro" id="IPR036390">
    <property type="entry name" value="WH_DNA-bd_sf"/>
</dbReference>
<sequence>MPRKLHHSDPQDIPLAQVLSALGDPVRLRITAVLADHAEHPREDFQAGAGPST</sequence>
<dbReference type="Proteomes" id="UP001501447">
    <property type="component" value="Unassembled WGS sequence"/>
</dbReference>
<evidence type="ECO:0000313" key="2">
    <source>
        <dbReference type="Proteomes" id="UP001501447"/>
    </source>
</evidence>
<protein>
    <recommendedName>
        <fullName evidence="3">Transcriptional regulator</fullName>
    </recommendedName>
</protein>
<name>A0ABN3QPK5_9ACTN</name>
<evidence type="ECO:0000313" key="1">
    <source>
        <dbReference type="EMBL" id="GAA2631879.1"/>
    </source>
</evidence>